<gene>
    <name evidence="13" type="ORF">MPL1_06989</name>
</gene>
<evidence type="ECO:0000313" key="13">
    <source>
        <dbReference type="EMBL" id="EMR13048.1"/>
    </source>
</evidence>
<feature type="domain" description="Peptidase M16 N-terminal" evidence="11">
    <location>
        <begin position="41"/>
        <end position="181"/>
    </location>
</feature>
<keyword evidence="7" id="KW-0482">Metalloprotease</keyword>
<dbReference type="PATRIC" id="fig|1286106.3.peg.1403"/>
<dbReference type="Pfam" id="PF05193">
    <property type="entry name" value="Peptidase_M16_C"/>
    <property type="match status" value="1"/>
</dbReference>
<dbReference type="PROSITE" id="PS00143">
    <property type="entry name" value="INSULINASE"/>
    <property type="match status" value="1"/>
</dbReference>
<dbReference type="InterPro" id="IPR050626">
    <property type="entry name" value="Peptidase_M16"/>
</dbReference>
<reference evidence="13 14" key="1">
    <citation type="journal article" date="2013" name="Genome Announc.">
        <title>Draft Genome Sequence of Methylophaga lonarensis MPLT, a Haloalkaliphilic (Non-Methane-Utilizing) Methylotroph.</title>
        <authorList>
            <person name="Shetty S.A."/>
            <person name="Marathe N.P."/>
            <person name="Munot H."/>
            <person name="Antony C.P."/>
            <person name="Dhotre D.P."/>
            <person name="Murrell J.C."/>
            <person name="Shouche Y.S."/>
        </authorList>
    </citation>
    <scope>NUCLEOTIDE SEQUENCE [LARGE SCALE GENOMIC DNA]</scope>
    <source>
        <strain evidence="13 14">MPL</strain>
    </source>
</reference>
<dbReference type="PANTHER" id="PTHR43690">
    <property type="entry name" value="NARDILYSIN"/>
    <property type="match status" value="1"/>
</dbReference>
<dbReference type="SUPFAM" id="SSF63411">
    <property type="entry name" value="LuxS/MPP-like metallohydrolase"/>
    <property type="match status" value="2"/>
</dbReference>
<protein>
    <submittedName>
        <fullName evidence="13">Peptidase</fullName>
    </submittedName>
</protein>
<dbReference type="InterPro" id="IPR011765">
    <property type="entry name" value="Pept_M16_N"/>
</dbReference>
<organism evidence="13 14">
    <name type="scientific">Methylophaga lonarensis MPL</name>
    <dbReference type="NCBI Taxonomy" id="1286106"/>
    <lineage>
        <taxon>Bacteria</taxon>
        <taxon>Pseudomonadati</taxon>
        <taxon>Pseudomonadota</taxon>
        <taxon>Gammaproteobacteria</taxon>
        <taxon>Thiotrichales</taxon>
        <taxon>Piscirickettsiaceae</taxon>
        <taxon>Methylophaga</taxon>
    </lineage>
</organism>
<dbReference type="GO" id="GO:0004222">
    <property type="term" value="F:metalloendopeptidase activity"/>
    <property type="evidence" value="ECO:0007669"/>
    <property type="project" value="InterPro"/>
</dbReference>
<dbReference type="Pfam" id="PF00675">
    <property type="entry name" value="Peptidase_M16"/>
    <property type="match status" value="1"/>
</dbReference>
<feature type="signal peptide" evidence="10">
    <location>
        <begin position="1"/>
        <end position="23"/>
    </location>
</feature>
<dbReference type="PANTHER" id="PTHR43690:SF17">
    <property type="entry name" value="PROTEIN YHJJ"/>
    <property type="match status" value="1"/>
</dbReference>
<evidence type="ECO:0000256" key="6">
    <source>
        <dbReference type="ARBA" id="ARBA00022833"/>
    </source>
</evidence>
<name>M7NWA1_9GAMM</name>
<dbReference type="GO" id="GO:0046872">
    <property type="term" value="F:metal ion binding"/>
    <property type="evidence" value="ECO:0007669"/>
    <property type="project" value="UniProtKB-KW"/>
</dbReference>
<feature type="chain" id="PRO_5004082509" evidence="10">
    <location>
        <begin position="24"/>
        <end position="457"/>
    </location>
</feature>
<dbReference type="RefSeq" id="WP_009726389.1">
    <property type="nucleotide sequence ID" value="NZ_APHR01000035.1"/>
</dbReference>
<dbReference type="GO" id="GO:0006508">
    <property type="term" value="P:proteolysis"/>
    <property type="evidence" value="ECO:0007669"/>
    <property type="project" value="UniProtKB-KW"/>
</dbReference>
<keyword evidence="3" id="KW-0645">Protease</keyword>
<keyword evidence="10" id="KW-0732">Signal</keyword>
<keyword evidence="4" id="KW-0479">Metal-binding</keyword>
<keyword evidence="5" id="KW-0378">Hydrolase</keyword>
<dbReference type="Proteomes" id="UP000012019">
    <property type="component" value="Unassembled WGS sequence"/>
</dbReference>
<evidence type="ECO:0000256" key="2">
    <source>
        <dbReference type="ARBA" id="ARBA00007261"/>
    </source>
</evidence>
<dbReference type="Gene3D" id="3.30.830.10">
    <property type="entry name" value="Metalloenzyme, LuxS/M16 peptidase-like"/>
    <property type="match status" value="2"/>
</dbReference>
<evidence type="ECO:0000313" key="14">
    <source>
        <dbReference type="Proteomes" id="UP000012019"/>
    </source>
</evidence>
<comment type="cofactor">
    <cofactor evidence="1">
        <name>Zn(2+)</name>
        <dbReference type="ChEBI" id="CHEBI:29105"/>
    </cofactor>
</comment>
<evidence type="ECO:0000256" key="10">
    <source>
        <dbReference type="SAM" id="SignalP"/>
    </source>
</evidence>
<evidence type="ECO:0000259" key="12">
    <source>
        <dbReference type="Pfam" id="PF05193"/>
    </source>
</evidence>
<dbReference type="eggNOG" id="COG0612">
    <property type="taxonomic scope" value="Bacteria"/>
</dbReference>
<dbReference type="InterPro" id="IPR007863">
    <property type="entry name" value="Peptidase_M16_C"/>
</dbReference>
<feature type="region of interest" description="Disordered" evidence="9">
    <location>
        <begin position="438"/>
        <end position="457"/>
    </location>
</feature>
<evidence type="ECO:0000256" key="1">
    <source>
        <dbReference type="ARBA" id="ARBA00001947"/>
    </source>
</evidence>
<evidence type="ECO:0000256" key="9">
    <source>
        <dbReference type="SAM" id="MobiDB-lite"/>
    </source>
</evidence>
<evidence type="ECO:0000256" key="5">
    <source>
        <dbReference type="ARBA" id="ARBA00022801"/>
    </source>
</evidence>
<evidence type="ECO:0000256" key="8">
    <source>
        <dbReference type="RuleBase" id="RU004447"/>
    </source>
</evidence>
<dbReference type="InterPro" id="IPR011249">
    <property type="entry name" value="Metalloenz_LuxS/M16"/>
</dbReference>
<dbReference type="STRING" id="1286106.MPL1_06989"/>
<dbReference type="MEROPS" id="M16.019"/>
<keyword evidence="14" id="KW-1185">Reference proteome</keyword>
<evidence type="ECO:0000256" key="4">
    <source>
        <dbReference type="ARBA" id="ARBA00022723"/>
    </source>
</evidence>
<evidence type="ECO:0000256" key="3">
    <source>
        <dbReference type="ARBA" id="ARBA00022670"/>
    </source>
</evidence>
<dbReference type="InterPro" id="IPR001431">
    <property type="entry name" value="Pept_M16_Zn_BS"/>
</dbReference>
<proteinExistence type="inferred from homology"/>
<dbReference type="EMBL" id="APHR01000035">
    <property type="protein sequence ID" value="EMR13048.1"/>
    <property type="molecule type" value="Genomic_DNA"/>
</dbReference>
<feature type="domain" description="Peptidase M16 C-terminal" evidence="12">
    <location>
        <begin position="191"/>
        <end position="371"/>
    </location>
</feature>
<accession>M7NWA1</accession>
<evidence type="ECO:0000259" key="11">
    <source>
        <dbReference type="Pfam" id="PF00675"/>
    </source>
</evidence>
<dbReference type="AlphaFoldDB" id="M7NWA1"/>
<keyword evidence="6" id="KW-0862">Zinc</keyword>
<comment type="similarity">
    <text evidence="2 8">Belongs to the peptidase M16 family.</text>
</comment>
<evidence type="ECO:0000256" key="7">
    <source>
        <dbReference type="ARBA" id="ARBA00023049"/>
    </source>
</evidence>
<sequence length="457" mass="51618">MQMRNLKKWFLVTWLVMPLLVMADPVEYQLDNGLKLIVKPDTRSPVVVSQVWYKVGSSYEYNGITGISHMLEHMMFKGTENLEPNEFSRIIAANGGSENAFTSRDYTAYFQTLERDRLAVSFRHEADRMQNLLLDEAELLKEKEVVAEERRMRTDDNPRGLLYEAFSATAFMNSPYHHPVIGWMVDIEHYTIEDLQRWYDKWYAPNNATVVVVGDVDPEEVYQLALKYFGPVEAREVAVLKPQTEVPQNGKRYIEVRAPAELPSLMMGWKVPVIKTADIEWEPYALDVLAAVLDSGSSGRFARQLVRGEQVAAGVSARNNAFARLDEVFIISGTPAQGRTIEELKAAIMAQIETLQTSLVSEEELHRIKTQVIASSVYEQDSLFYQGMQIGILETIGLDWRLSDAYVDNINAVTAEQVLAVAQKYFVDHRLTVGELTPVSADENHSPANANGGHHAN</sequence>
<comment type="caution">
    <text evidence="13">The sequence shown here is derived from an EMBL/GenBank/DDBJ whole genome shotgun (WGS) entry which is preliminary data.</text>
</comment>